<dbReference type="InterPro" id="IPR018484">
    <property type="entry name" value="FGGY_N"/>
</dbReference>
<comment type="pathway">
    <text evidence="1">Polyol metabolism; glycerol degradation via glycerol kinase pathway; sn-glycerol 3-phosphate from glycerol: step 1/1.</text>
</comment>
<dbReference type="InterPro" id="IPR018483">
    <property type="entry name" value="Carb_kinase_FGGY_CS"/>
</dbReference>
<keyword evidence="16" id="KW-1185">Reference proteome</keyword>
<evidence type="ECO:0000259" key="13">
    <source>
        <dbReference type="Pfam" id="PF00370"/>
    </source>
</evidence>
<keyword evidence="7" id="KW-0319">Glycerol metabolism</keyword>
<reference evidence="15 16" key="1">
    <citation type="journal article" date="2021" name="J. Hered.">
        <title>A chromosome-level genome assembly of the parasitoid wasp, Cotesia glomerata (Hymenoptera: Braconidae).</title>
        <authorList>
            <person name="Pinto B.J."/>
            <person name="Weis J.J."/>
            <person name="Gamble T."/>
            <person name="Ode P.J."/>
            <person name="Paul R."/>
            <person name="Zaspel J.M."/>
        </authorList>
    </citation>
    <scope>NUCLEOTIDE SEQUENCE [LARGE SCALE GENOMIC DNA]</scope>
    <source>
        <strain evidence="15">CgM1</strain>
    </source>
</reference>
<dbReference type="PROSITE" id="PS00933">
    <property type="entry name" value="FGGY_KINASES_1"/>
    <property type="match status" value="1"/>
</dbReference>
<evidence type="ECO:0000256" key="6">
    <source>
        <dbReference type="ARBA" id="ARBA00022777"/>
    </source>
</evidence>
<dbReference type="InterPro" id="IPR043129">
    <property type="entry name" value="ATPase_NBD"/>
</dbReference>
<evidence type="ECO:0000256" key="3">
    <source>
        <dbReference type="ARBA" id="ARBA00012099"/>
    </source>
</evidence>
<protein>
    <recommendedName>
        <fullName evidence="11">Probable glycerol kinase</fullName>
        <ecNumber evidence="3">2.7.1.30</ecNumber>
    </recommendedName>
    <alternativeName>
        <fullName evidence="9">ATP:glycerol 3-phosphotransferase</fullName>
    </alternativeName>
</protein>
<dbReference type="NCBIfam" id="TIGR01311">
    <property type="entry name" value="glycerol_kin"/>
    <property type="match status" value="1"/>
</dbReference>
<dbReference type="PANTHER" id="PTHR10196">
    <property type="entry name" value="SUGAR KINASE"/>
    <property type="match status" value="1"/>
</dbReference>
<dbReference type="PIRSF" id="PIRSF000538">
    <property type="entry name" value="GlpK"/>
    <property type="match status" value="1"/>
</dbReference>
<dbReference type="FunFam" id="3.30.420.40:FF:000177">
    <property type="entry name" value="Glycerol kinase"/>
    <property type="match status" value="1"/>
</dbReference>
<comment type="catalytic activity">
    <reaction evidence="10">
        <text>glycerol + ATP = sn-glycerol 3-phosphate + ADP + H(+)</text>
        <dbReference type="Rhea" id="RHEA:21644"/>
        <dbReference type="ChEBI" id="CHEBI:15378"/>
        <dbReference type="ChEBI" id="CHEBI:17754"/>
        <dbReference type="ChEBI" id="CHEBI:30616"/>
        <dbReference type="ChEBI" id="CHEBI:57597"/>
        <dbReference type="ChEBI" id="CHEBI:456216"/>
        <dbReference type="EC" id="2.7.1.30"/>
    </reaction>
</comment>
<dbReference type="InterPro" id="IPR000577">
    <property type="entry name" value="Carb_kinase_FGGY"/>
</dbReference>
<dbReference type="EMBL" id="JAHXZJ010002609">
    <property type="protein sequence ID" value="KAH0540893.1"/>
    <property type="molecule type" value="Genomic_DNA"/>
</dbReference>
<keyword evidence="6 12" id="KW-0418">Kinase</keyword>
<dbReference type="Pfam" id="PF00370">
    <property type="entry name" value="FGGY_N"/>
    <property type="match status" value="1"/>
</dbReference>
<evidence type="ECO:0000256" key="2">
    <source>
        <dbReference type="ARBA" id="ARBA00009156"/>
    </source>
</evidence>
<evidence type="ECO:0000256" key="7">
    <source>
        <dbReference type="ARBA" id="ARBA00022798"/>
    </source>
</evidence>
<feature type="domain" description="Carbohydrate kinase FGGY N-terminal" evidence="13">
    <location>
        <begin position="14"/>
        <end position="268"/>
    </location>
</feature>
<dbReference type="GO" id="GO:0005524">
    <property type="term" value="F:ATP binding"/>
    <property type="evidence" value="ECO:0007669"/>
    <property type="project" value="UniProtKB-KW"/>
</dbReference>
<keyword evidence="8" id="KW-0067">ATP-binding</keyword>
<dbReference type="CDD" id="cd07792">
    <property type="entry name" value="ASKHA_NBD_FGGY_GK1-3-like"/>
    <property type="match status" value="1"/>
</dbReference>
<feature type="domain" description="Carbohydrate kinase FGGY C-terminal" evidence="14">
    <location>
        <begin position="278"/>
        <end position="468"/>
    </location>
</feature>
<comment type="caution">
    <text evidence="15">The sequence shown here is derived from an EMBL/GenBank/DDBJ whole genome shotgun (WGS) entry which is preliminary data.</text>
</comment>
<name>A0AAV7I2D0_COTGL</name>
<evidence type="ECO:0000256" key="4">
    <source>
        <dbReference type="ARBA" id="ARBA00022679"/>
    </source>
</evidence>
<dbReference type="AlphaFoldDB" id="A0AAV7I2D0"/>
<dbReference type="PANTHER" id="PTHR10196:SF69">
    <property type="entry name" value="GLYCEROL KINASE"/>
    <property type="match status" value="1"/>
</dbReference>
<keyword evidence="5" id="KW-0547">Nucleotide-binding</keyword>
<dbReference type="InterPro" id="IPR018485">
    <property type="entry name" value="FGGY_C"/>
</dbReference>
<proteinExistence type="inferred from homology"/>
<gene>
    <name evidence="15" type="ORF">KQX54_020403</name>
</gene>
<dbReference type="Proteomes" id="UP000826195">
    <property type="component" value="Unassembled WGS sequence"/>
</dbReference>
<dbReference type="GO" id="GO:0005739">
    <property type="term" value="C:mitochondrion"/>
    <property type="evidence" value="ECO:0007669"/>
    <property type="project" value="TreeGrafter"/>
</dbReference>
<evidence type="ECO:0000256" key="10">
    <source>
        <dbReference type="ARBA" id="ARBA00052101"/>
    </source>
</evidence>
<dbReference type="InterPro" id="IPR042018">
    <property type="entry name" value="GK1-3_metazoan-type"/>
</dbReference>
<evidence type="ECO:0000313" key="16">
    <source>
        <dbReference type="Proteomes" id="UP000826195"/>
    </source>
</evidence>
<evidence type="ECO:0000313" key="15">
    <source>
        <dbReference type="EMBL" id="KAH0540893.1"/>
    </source>
</evidence>
<dbReference type="InterPro" id="IPR005999">
    <property type="entry name" value="Glycerol_kin"/>
</dbReference>
<comment type="similarity">
    <text evidence="2 12">Belongs to the FGGY kinase family.</text>
</comment>
<organism evidence="15 16">
    <name type="scientific">Cotesia glomerata</name>
    <name type="common">Lepidopteran parasitic wasp</name>
    <name type="synonym">Apanteles glomeratus</name>
    <dbReference type="NCBI Taxonomy" id="32391"/>
    <lineage>
        <taxon>Eukaryota</taxon>
        <taxon>Metazoa</taxon>
        <taxon>Ecdysozoa</taxon>
        <taxon>Arthropoda</taxon>
        <taxon>Hexapoda</taxon>
        <taxon>Insecta</taxon>
        <taxon>Pterygota</taxon>
        <taxon>Neoptera</taxon>
        <taxon>Endopterygota</taxon>
        <taxon>Hymenoptera</taxon>
        <taxon>Apocrita</taxon>
        <taxon>Ichneumonoidea</taxon>
        <taxon>Braconidae</taxon>
        <taxon>Microgastrinae</taxon>
        <taxon>Cotesia</taxon>
    </lineage>
</organism>
<dbReference type="Gene3D" id="3.30.420.40">
    <property type="match status" value="2"/>
</dbReference>
<evidence type="ECO:0000256" key="12">
    <source>
        <dbReference type="RuleBase" id="RU003733"/>
    </source>
</evidence>
<evidence type="ECO:0000256" key="1">
    <source>
        <dbReference type="ARBA" id="ARBA00005190"/>
    </source>
</evidence>
<evidence type="ECO:0000259" key="14">
    <source>
        <dbReference type="Pfam" id="PF02782"/>
    </source>
</evidence>
<dbReference type="SUPFAM" id="SSF53067">
    <property type="entry name" value="Actin-like ATPase domain"/>
    <property type="match status" value="2"/>
</dbReference>
<dbReference type="Pfam" id="PF02782">
    <property type="entry name" value="FGGY_C"/>
    <property type="match status" value="1"/>
</dbReference>
<dbReference type="PROSITE" id="PS00445">
    <property type="entry name" value="FGGY_KINASES_2"/>
    <property type="match status" value="1"/>
</dbReference>
<dbReference type="FunFam" id="3.30.420.40:FF:000108">
    <property type="entry name" value="Glycerol kinase, glycosomal"/>
    <property type="match status" value="1"/>
</dbReference>
<dbReference type="GO" id="GO:0006071">
    <property type="term" value="P:glycerol metabolic process"/>
    <property type="evidence" value="ECO:0007669"/>
    <property type="project" value="UniProtKB-KW"/>
</dbReference>
<dbReference type="NCBIfam" id="NF000756">
    <property type="entry name" value="PRK00047.1"/>
    <property type="match status" value="1"/>
</dbReference>
<dbReference type="GO" id="GO:0004370">
    <property type="term" value="F:glycerol kinase activity"/>
    <property type="evidence" value="ECO:0007669"/>
    <property type="project" value="UniProtKB-EC"/>
</dbReference>
<sequence length="553" mass="61153">MIKNESMNRYGPLVGAIDEGTSNVRFMVFAADTAEVLTYHQTTIPLLNPEEGWVEQDPIAIINAVRECLKQTVINLEQLRIDPADIVAIGVTNQRETTVVWDYVTGEPLYNAIVWMDTRTSVIVDDILKGIRNKNKNYLKPLCGLPISPYFSALKLKWLLNNVPRVQESIDNKRCMFGTIDSWIIWNLTGGVNGGAHSTDVTNASRTMLMNITTLKWDPTLLAFFNIPKEILPQIRSSSEIYGFIHDDMLKGVPISGCLGDQQSALLGQMCLQRGKAKSTYGTGCFLLYNTGTSMVQSKHGLLTTVAYQLGPKSPPIYALEGSIAIAGIILDWLRNNLNIFIDSSNDTECITHKRSTTDVTFVPAFTGLYAPYWNKDAKSIICGITYNTTSTHIIKAALQAICFQIRDILESIKKDTGFTLGKLLVDGSMTSNNLLMQMQADICGIPVVRPLMSETSALGVAIAAGCADGIKVWDLKVDTAVPSDIFMPMIVDDERDILYEQWKKTVEKSFGWESSDDAKYDASTDIYRITSGGIFALSTIIILAIAKYRSTV</sequence>
<evidence type="ECO:0000256" key="8">
    <source>
        <dbReference type="ARBA" id="ARBA00022840"/>
    </source>
</evidence>
<evidence type="ECO:0000256" key="5">
    <source>
        <dbReference type="ARBA" id="ARBA00022741"/>
    </source>
</evidence>
<evidence type="ECO:0000256" key="11">
    <source>
        <dbReference type="ARBA" id="ARBA00071571"/>
    </source>
</evidence>
<dbReference type="EC" id="2.7.1.30" evidence="3"/>
<dbReference type="GO" id="GO:0006072">
    <property type="term" value="P:glycerol-3-phosphate metabolic process"/>
    <property type="evidence" value="ECO:0007669"/>
    <property type="project" value="InterPro"/>
</dbReference>
<keyword evidence="4 12" id="KW-0808">Transferase</keyword>
<evidence type="ECO:0000256" key="9">
    <source>
        <dbReference type="ARBA" id="ARBA00043149"/>
    </source>
</evidence>
<accession>A0AAV7I2D0</accession>